<gene>
    <name evidence="6" type="ORF">HLY00_4562</name>
</gene>
<dbReference type="InterPro" id="IPR009057">
    <property type="entry name" value="Homeodomain-like_sf"/>
</dbReference>
<evidence type="ECO:0000313" key="7">
    <source>
        <dbReference type="Proteomes" id="UP000570517"/>
    </source>
</evidence>
<evidence type="ECO:0000259" key="5">
    <source>
        <dbReference type="PROSITE" id="PS50977"/>
    </source>
</evidence>
<dbReference type="Proteomes" id="UP000570517">
    <property type="component" value="Unassembled WGS sequence"/>
</dbReference>
<comment type="caution">
    <text evidence="6">The sequence shown here is derived from an EMBL/GenBank/DDBJ whole genome shotgun (WGS) entry which is preliminary data.</text>
</comment>
<reference evidence="6 7" key="1">
    <citation type="submission" date="2020-05" db="EMBL/GenBank/DDBJ databases">
        <title>Draft genome sequence of Mycobacterium hippocampi DL, isolated from European seabass, Dicentrarchus labrax, reared in fish farms.</title>
        <authorList>
            <person name="Stathopoulou P."/>
            <person name="Asimakis E."/>
            <person name="Tzokas K."/>
            <person name="Batargias C."/>
            <person name="Tsiamis G."/>
        </authorList>
    </citation>
    <scope>NUCLEOTIDE SEQUENCE [LARGE SCALE GENOMIC DNA]</scope>
    <source>
        <strain evidence="6 7">DL</strain>
    </source>
</reference>
<feature type="DNA-binding region" description="H-T-H motif" evidence="4">
    <location>
        <begin position="68"/>
        <end position="87"/>
    </location>
</feature>
<protein>
    <submittedName>
        <fullName evidence="6">Transcriptional regulator, AcrR family</fullName>
    </submittedName>
</protein>
<dbReference type="InterPro" id="IPR001647">
    <property type="entry name" value="HTH_TetR"/>
</dbReference>
<organism evidence="6 7">
    <name type="scientific">Mycolicibacterium hippocampi</name>
    <dbReference type="NCBI Taxonomy" id="659824"/>
    <lineage>
        <taxon>Bacteria</taxon>
        <taxon>Bacillati</taxon>
        <taxon>Actinomycetota</taxon>
        <taxon>Actinomycetes</taxon>
        <taxon>Mycobacteriales</taxon>
        <taxon>Mycobacteriaceae</taxon>
        <taxon>Mycolicibacterium</taxon>
    </lineage>
</organism>
<dbReference type="GO" id="GO:0000976">
    <property type="term" value="F:transcription cis-regulatory region binding"/>
    <property type="evidence" value="ECO:0007669"/>
    <property type="project" value="TreeGrafter"/>
</dbReference>
<sequence>MPKLYSTRDFSPIAHVEYSFGARGARKEGVAMRSHGWSGNPPSSDEEAIARILASADRIVADRGSSMRIADVARDLGVTRQTVYRYFPSTEALLVACAMQKADGFLGRLERRVRDETDPVAAMVEGMAFTIESLADDPQIGFLLSQRGKHSVGGSFTTDTAYTFGRSLLHRLDVDWDAHGFDEHALNELNEFSLRVLNSFLIDAGNPKRNGVELREFLYRWVAPAIVYPQVAEILDPLIGGGANAASRLRRR</sequence>
<evidence type="ECO:0000256" key="1">
    <source>
        <dbReference type="ARBA" id="ARBA00023015"/>
    </source>
</evidence>
<dbReference type="PANTHER" id="PTHR30055:SF234">
    <property type="entry name" value="HTH-TYPE TRANSCRIPTIONAL REGULATOR BETI"/>
    <property type="match status" value="1"/>
</dbReference>
<keyword evidence="7" id="KW-1185">Reference proteome</keyword>
<dbReference type="GO" id="GO:0003700">
    <property type="term" value="F:DNA-binding transcription factor activity"/>
    <property type="evidence" value="ECO:0007669"/>
    <property type="project" value="TreeGrafter"/>
</dbReference>
<evidence type="ECO:0000313" key="6">
    <source>
        <dbReference type="EMBL" id="NVN52849.1"/>
    </source>
</evidence>
<evidence type="ECO:0000256" key="3">
    <source>
        <dbReference type="ARBA" id="ARBA00023163"/>
    </source>
</evidence>
<evidence type="ECO:0000256" key="4">
    <source>
        <dbReference type="PROSITE-ProRule" id="PRU00335"/>
    </source>
</evidence>
<feature type="domain" description="HTH tetR-type" evidence="5">
    <location>
        <begin position="46"/>
        <end position="105"/>
    </location>
</feature>
<keyword evidence="3" id="KW-0804">Transcription</keyword>
<dbReference type="PRINTS" id="PR00455">
    <property type="entry name" value="HTHTETR"/>
</dbReference>
<proteinExistence type="predicted"/>
<accession>A0A850PRB1</accession>
<name>A0A850PRB1_9MYCO</name>
<dbReference type="PANTHER" id="PTHR30055">
    <property type="entry name" value="HTH-TYPE TRANSCRIPTIONAL REGULATOR RUTR"/>
    <property type="match status" value="1"/>
</dbReference>
<dbReference type="PROSITE" id="PS50977">
    <property type="entry name" value="HTH_TETR_2"/>
    <property type="match status" value="1"/>
</dbReference>
<dbReference type="Gene3D" id="1.10.357.10">
    <property type="entry name" value="Tetracycline Repressor, domain 2"/>
    <property type="match status" value="1"/>
</dbReference>
<evidence type="ECO:0000256" key="2">
    <source>
        <dbReference type="ARBA" id="ARBA00023125"/>
    </source>
</evidence>
<dbReference type="Pfam" id="PF00440">
    <property type="entry name" value="TetR_N"/>
    <property type="match status" value="1"/>
</dbReference>
<keyword evidence="1" id="KW-0805">Transcription regulation</keyword>
<dbReference type="EMBL" id="JABFYL010000045">
    <property type="protein sequence ID" value="NVN52849.1"/>
    <property type="molecule type" value="Genomic_DNA"/>
</dbReference>
<dbReference type="InterPro" id="IPR050109">
    <property type="entry name" value="HTH-type_TetR-like_transc_reg"/>
</dbReference>
<dbReference type="AlphaFoldDB" id="A0A850PRB1"/>
<dbReference type="SUPFAM" id="SSF46689">
    <property type="entry name" value="Homeodomain-like"/>
    <property type="match status" value="1"/>
</dbReference>
<keyword evidence="2 4" id="KW-0238">DNA-binding</keyword>